<keyword evidence="2" id="KW-1185">Reference proteome</keyword>
<dbReference type="RefSeq" id="WP_095107045.1">
    <property type="nucleotide sequence ID" value="NZ_BKAR01000022.1"/>
</dbReference>
<dbReference type="Pfam" id="PF22564">
    <property type="entry name" value="HAAS"/>
    <property type="match status" value="1"/>
</dbReference>
<dbReference type="Proteomes" id="UP000321736">
    <property type="component" value="Unassembled WGS sequence"/>
</dbReference>
<dbReference type="EMBL" id="BKAR01000022">
    <property type="protein sequence ID" value="GEP85190.1"/>
    <property type="molecule type" value="Genomic_DNA"/>
</dbReference>
<dbReference type="OrthoDB" id="9804829at2"/>
<protein>
    <recommendedName>
        <fullName evidence="3">DUF1700 domain-containing protein</fullName>
    </recommendedName>
</protein>
<comment type="caution">
    <text evidence="1">The sequence shown here is derived from an EMBL/GenBank/DDBJ whole genome shotgun (WGS) entry which is preliminary data.</text>
</comment>
<accession>A0A239UJW0</accession>
<name>A0A239UJW0_9STAP</name>
<evidence type="ECO:0000313" key="2">
    <source>
        <dbReference type="Proteomes" id="UP000321736"/>
    </source>
</evidence>
<evidence type="ECO:0000313" key="1">
    <source>
        <dbReference type="EMBL" id="GEP85190.1"/>
    </source>
</evidence>
<dbReference type="AlphaFoldDB" id="A0A239UJW0"/>
<proteinExistence type="predicted"/>
<evidence type="ECO:0008006" key="3">
    <source>
        <dbReference type="Google" id="ProtNLM"/>
    </source>
</evidence>
<gene>
    <name evidence="1" type="ORF">SPI02_17750</name>
</gene>
<sequence length="186" mass="20749">MSKQEYLRLLDRYLTRVTPEERRDILDEYETHFISGKEAGKSEDEIAEELGNPKYIGREMSATAAMDKAESSKNPNHVTNAVLAVMGLSILNFFVVMVVLTTLIGLLFGLITATATLLVSPVLLLVKGFIDGFGTIIPLDIYSVFALFGVGLMLLVITYLACKWSFILFMKYLRWNIDVVKGSARS</sequence>
<reference evidence="1 2" key="1">
    <citation type="submission" date="2019-07" db="EMBL/GenBank/DDBJ databases">
        <title>Whole genome shotgun sequence of Staphylococcus piscifermentans NBRC 109625.</title>
        <authorList>
            <person name="Hosoyama A."/>
            <person name="Uohara A."/>
            <person name="Ohji S."/>
            <person name="Ichikawa N."/>
        </authorList>
    </citation>
    <scope>NUCLEOTIDE SEQUENCE [LARGE SCALE GENOMIC DNA]</scope>
    <source>
        <strain evidence="1 2">NBRC 109625</strain>
    </source>
</reference>
<organism evidence="1 2">
    <name type="scientific">Staphylococcus piscifermentans</name>
    <dbReference type="NCBI Taxonomy" id="70258"/>
    <lineage>
        <taxon>Bacteria</taxon>
        <taxon>Bacillati</taxon>
        <taxon>Bacillota</taxon>
        <taxon>Bacilli</taxon>
        <taxon>Bacillales</taxon>
        <taxon>Staphylococcaceae</taxon>
        <taxon>Staphylococcus</taxon>
    </lineage>
</organism>